<dbReference type="AlphaFoldDB" id="V4BID1"/>
<dbReference type="EMBL" id="KB202719">
    <property type="protein sequence ID" value="ESO88374.1"/>
    <property type="molecule type" value="Genomic_DNA"/>
</dbReference>
<comment type="catalytic activity">
    <reaction evidence="10">
        <text>L-tyrosyl-[protein] + ATP = O-phospho-L-tyrosyl-[protein] + ADP + H(+)</text>
        <dbReference type="Rhea" id="RHEA:10596"/>
        <dbReference type="Rhea" id="RHEA-COMP:10136"/>
        <dbReference type="Rhea" id="RHEA-COMP:20101"/>
        <dbReference type="ChEBI" id="CHEBI:15378"/>
        <dbReference type="ChEBI" id="CHEBI:30616"/>
        <dbReference type="ChEBI" id="CHEBI:46858"/>
        <dbReference type="ChEBI" id="CHEBI:61978"/>
        <dbReference type="ChEBI" id="CHEBI:456216"/>
        <dbReference type="EC" id="2.7.10.1"/>
    </reaction>
</comment>
<evidence type="ECO:0000256" key="13">
    <source>
        <dbReference type="PIRSR" id="PIRSR000615-3"/>
    </source>
</evidence>
<dbReference type="GO" id="GO:0042593">
    <property type="term" value="P:glucose homeostasis"/>
    <property type="evidence" value="ECO:0007669"/>
    <property type="project" value="TreeGrafter"/>
</dbReference>
<dbReference type="InterPro" id="IPR000719">
    <property type="entry name" value="Prot_kinase_dom"/>
</dbReference>
<dbReference type="KEGG" id="lgi:LOTGIDRAFT_126442"/>
<evidence type="ECO:0000313" key="17">
    <source>
        <dbReference type="Proteomes" id="UP000030746"/>
    </source>
</evidence>
<keyword evidence="9" id="KW-1015">Disulfide bond</keyword>
<feature type="binding site" evidence="13">
    <location>
        <position position="157"/>
    </location>
    <ligand>
        <name>Mg(2+)</name>
        <dbReference type="ChEBI" id="CHEBI:18420"/>
    </ligand>
</feature>
<dbReference type="STRING" id="225164.V4BID1"/>
<dbReference type="InterPro" id="IPR011009">
    <property type="entry name" value="Kinase-like_dom_sf"/>
</dbReference>
<accession>V4BID1</accession>
<dbReference type="Pfam" id="PF07714">
    <property type="entry name" value="PK_Tyr_Ser-Thr"/>
    <property type="match status" value="1"/>
</dbReference>
<evidence type="ECO:0000256" key="3">
    <source>
        <dbReference type="ARBA" id="ARBA00022729"/>
    </source>
</evidence>
<dbReference type="PANTHER" id="PTHR24416:SF525">
    <property type="entry name" value="INSULIN-LIKE RECEPTOR"/>
    <property type="match status" value="1"/>
</dbReference>
<evidence type="ECO:0000256" key="14">
    <source>
        <dbReference type="PROSITE-ProRule" id="PRU10141"/>
    </source>
</evidence>
<dbReference type="CTD" id="20232596"/>
<protein>
    <recommendedName>
        <fullName evidence="15">Protein kinase domain-containing protein</fullName>
    </recommendedName>
</protein>
<dbReference type="FunFam" id="1.10.510.10:FF:000528">
    <property type="entry name" value="Tyrosine-protein kinase receptor"/>
    <property type="match status" value="1"/>
</dbReference>
<evidence type="ECO:0000256" key="6">
    <source>
        <dbReference type="ARBA" id="ARBA00022840"/>
    </source>
</evidence>
<keyword evidence="7" id="KW-1133">Transmembrane helix</keyword>
<dbReference type="OMA" id="CIMTELE"/>
<dbReference type="InterPro" id="IPR008266">
    <property type="entry name" value="Tyr_kinase_AS"/>
</dbReference>
<dbReference type="PROSITE" id="PS50011">
    <property type="entry name" value="PROTEIN_KINASE_DOM"/>
    <property type="match status" value="1"/>
</dbReference>
<dbReference type="GeneID" id="20232596"/>
<feature type="active site" description="Proton acceptor" evidence="11">
    <location>
        <position position="152"/>
    </location>
</feature>
<dbReference type="InterPro" id="IPR020635">
    <property type="entry name" value="Tyr_kinase_cat_dom"/>
</dbReference>
<evidence type="ECO:0000256" key="2">
    <source>
        <dbReference type="ARBA" id="ARBA00022692"/>
    </source>
</evidence>
<feature type="binding site" evidence="12">
    <location>
        <position position="156"/>
    </location>
    <ligand>
        <name>ATP</name>
        <dbReference type="ChEBI" id="CHEBI:30616"/>
    </ligand>
</feature>
<dbReference type="CDD" id="cd05032">
    <property type="entry name" value="PTKc_InsR_like"/>
    <property type="match status" value="1"/>
</dbReference>
<dbReference type="InterPro" id="IPR017441">
    <property type="entry name" value="Protein_kinase_ATP_BS"/>
</dbReference>
<gene>
    <name evidence="16" type="ORF">LOTGIDRAFT_126442</name>
</gene>
<dbReference type="GO" id="GO:0030424">
    <property type="term" value="C:axon"/>
    <property type="evidence" value="ECO:0007669"/>
    <property type="project" value="TreeGrafter"/>
</dbReference>
<dbReference type="SUPFAM" id="SSF56112">
    <property type="entry name" value="Protein kinase-like (PK-like)"/>
    <property type="match status" value="1"/>
</dbReference>
<dbReference type="HOGENOM" id="CLU_000288_7_40_1"/>
<dbReference type="GO" id="GO:0005009">
    <property type="term" value="F:insulin receptor activity"/>
    <property type="evidence" value="ECO:0007669"/>
    <property type="project" value="TreeGrafter"/>
</dbReference>
<dbReference type="PIRSF" id="PIRSF000615">
    <property type="entry name" value="TyrPK_CSF1-R"/>
    <property type="match status" value="1"/>
</dbReference>
<evidence type="ECO:0000256" key="11">
    <source>
        <dbReference type="PIRSR" id="PIRSR000615-1"/>
    </source>
</evidence>
<keyword evidence="13" id="KW-0479">Metal-binding</keyword>
<evidence type="ECO:0000256" key="12">
    <source>
        <dbReference type="PIRSR" id="PIRSR000615-2"/>
    </source>
</evidence>
<keyword evidence="2" id="KW-0812">Transmembrane</keyword>
<dbReference type="PANTHER" id="PTHR24416">
    <property type="entry name" value="TYROSINE-PROTEIN KINASE RECEPTOR"/>
    <property type="match status" value="1"/>
</dbReference>
<evidence type="ECO:0000256" key="4">
    <source>
        <dbReference type="ARBA" id="ARBA00022737"/>
    </source>
</evidence>
<dbReference type="GO" id="GO:0046872">
    <property type="term" value="F:metal ion binding"/>
    <property type="evidence" value="ECO:0007669"/>
    <property type="project" value="UniProtKB-KW"/>
</dbReference>
<dbReference type="RefSeq" id="XP_009061079.1">
    <property type="nucleotide sequence ID" value="XM_009062831.1"/>
</dbReference>
<dbReference type="GO" id="GO:0051897">
    <property type="term" value="P:positive regulation of phosphatidylinositol 3-kinase/protein kinase B signal transduction"/>
    <property type="evidence" value="ECO:0007669"/>
    <property type="project" value="TreeGrafter"/>
</dbReference>
<reference evidence="16 17" key="1">
    <citation type="journal article" date="2013" name="Nature">
        <title>Insights into bilaterian evolution from three spiralian genomes.</title>
        <authorList>
            <person name="Simakov O."/>
            <person name="Marletaz F."/>
            <person name="Cho S.J."/>
            <person name="Edsinger-Gonzales E."/>
            <person name="Havlak P."/>
            <person name="Hellsten U."/>
            <person name="Kuo D.H."/>
            <person name="Larsson T."/>
            <person name="Lv J."/>
            <person name="Arendt D."/>
            <person name="Savage R."/>
            <person name="Osoegawa K."/>
            <person name="de Jong P."/>
            <person name="Grimwood J."/>
            <person name="Chapman J.A."/>
            <person name="Shapiro H."/>
            <person name="Aerts A."/>
            <person name="Otillar R.P."/>
            <person name="Terry A.Y."/>
            <person name="Boore J.L."/>
            <person name="Grigoriev I.V."/>
            <person name="Lindberg D.R."/>
            <person name="Seaver E.C."/>
            <person name="Weisblat D.A."/>
            <person name="Putnam N.H."/>
            <person name="Rokhsar D.S."/>
        </authorList>
    </citation>
    <scope>NUCLEOTIDE SEQUENCE [LARGE SCALE GENOMIC DNA]</scope>
</reference>
<dbReference type="Gene3D" id="1.10.510.10">
    <property type="entry name" value="Transferase(Phosphotransferase) domain 1"/>
    <property type="match status" value="1"/>
</dbReference>
<dbReference type="PROSITE" id="PS00107">
    <property type="entry name" value="PROTEIN_KINASE_ATP"/>
    <property type="match status" value="1"/>
</dbReference>
<dbReference type="OrthoDB" id="546826at2759"/>
<feature type="non-terminal residue" evidence="16">
    <location>
        <position position="1"/>
    </location>
</feature>
<feature type="binding site" evidence="13">
    <location>
        <position position="170"/>
    </location>
    <ligand>
        <name>Mg(2+)</name>
        <dbReference type="ChEBI" id="CHEBI:18420"/>
    </ligand>
</feature>
<evidence type="ECO:0000256" key="9">
    <source>
        <dbReference type="ARBA" id="ARBA00023157"/>
    </source>
</evidence>
<feature type="domain" description="Protein kinase" evidence="15">
    <location>
        <begin position="15"/>
        <end position="291"/>
    </location>
</feature>
<evidence type="ECO:0000256" key="10">
    <source>
        <dbReference type="ARBA" id="ARBA00051243"/>
    </source>
</evidence>
<keyword evidence="6 12" id="KW-0067">ATP-binding</keyword>
<keyword evidence="5 12" id="KW-0547">Nucleotide-binding</keyword>
<organism evidence="16 17">
    <name type="scientific">Lottia gigantea</name>
    <name type="common">Giant owl limpet</name>
    <dbReference type="NCBI Taxonomy" id="225164"/>
    <lineage>
        <taxon>Eukaryota</taxon>
        <taxon>Metazoa</taxon>
        <taxon>Spiralia</taxon>
        <taxon>Lophotrochozoa</taxon>
        <taxon>Mollusca</taxon>
        <taxon>Gastropoda</taxon>
        <taxon>Patellogastropoda</taxon>
        <taxon>Lottioidea</taxon>
        <taxon>Lottiidae</taxon>
        <taxon>Lottia</taxon>
    </lineage>
</organism>
<dbReference type="SMART" id="SM00219">
    <property type="entry name" value="TyrKc"/>
    <property type="match status" value="1"/>
</dbReference>
<dbReference type="GO" id="GO:0043410">
    <property type="term" value="P:positive regulation of MAPK cascade"/>
    <property type="evidence" value="ECO:0007669"/>
    <property type="project" value="TreeGrafter"/>
</dbReference>
<dbReference type="GO" id="GO:0005899">
    <property type="term" value="C:insulin receptor complex"/>
    <property type="evidence" value="ECO:0007669"/>
    <property type="project" value="TreeGrafter"/>
</dbReference>
<evidence type="ECO:0000256" key="7">
    <source>
        <dbReference type="ARBA" id="ARBA00022989"/>
    </source>
</evidence>
<evidence type="ECO:0000256" key="8">
    <source>
        <dbReference type="ARBA" id="ARBA00023136"/>
    </source>
</evidence>
<dbReference type="Proteomes" id="UP000030746">
    <property type="component" value="Unassembled WGS sequence"/>
</dbReference>
<keyword evidence="17" id="KW-1185">Reference proteome</keyword>
<evidence type="ECO:0000256" key="5">
    <source>
        <dbReference type="ARBA" id="ARBA00022741"/>
    </source>
</evidence>
<dbReference type="PROSITE" id="PS00109">
    <property type="entry name" value="PROTEIN_KINASE_TYR"/>
    <property type="match status" value="1"/>
</dbReference>
<evidence type="ECO:0000313" key="16">
    <source>
        <dbReference type="EMBL" id="ESO88374.1"/>
    </source>
</evidence>
<dbReference type="GO" id="GO:0005524">
    <property type="term" value="F:ATP binding"/>
    <property type="evidence" value="ECO:0007669"/>
    <property type="project" value="UniProtKB-UniRule"/>
</dbReference>
<proteinExistence type="predicted"/>
<evidence type="ECO:0000256" key="1">
    <source>
        <dbReference type="ARBA" id="ARBA00004479"/>
    </source>
</evidence>
<dbReference type="GO" id="GO:0043560">
    <property type="term" value="F:insulin receptor substrate binding"/>
    <property type="evidence" value="ECO:0007669"/>
    <property type="project" value="TreeGrafter"/>
</dbReference>
<keyword evidence="8" id="KW-0472">Membrane</keyword>
<evidence type="ECO:0000259" key="15">
    <source>
        <dbReference type="PROSITE" id="PS50011"/>
    </source>
</evidence>
<dbReference type="InterPro" id="IPR001245">
    <property type="entry name" value="Ser-Thr/Tyr_kinase_cat_dom"/>
</dbReference>
<sequence>VYKPDGWEIERDKIQLLDKTLGKGSFGKVWEAVAKDILPSQKEPIRVAVKIVNEGAGLYDRITFLKEASIMKEFKCYHVVRLLGVVSIGQPALVIMELMKNGDLRNYLRSCRPNAENPRNNPTLGLKDILQMVGEIADGMAYLADKKFVHRDLAARNCMVSENNVVKIGDFGMARDIYETEYYKKAGKGLLPVRWMAPESLKDGVFSTMSDVWSLGVVIWEMATLGAQPYQGLSNEEVLKYVVNGNINNKPEGCPDKLYVIMKCCWRYKHTERPTFKEIIEMVIPKLNPSFKDVSYFFSEENTNKERELPCNVDNLEARAYPQDLDTCVEYDTHDESTIPFIEHHTDRLHNQRCPSVLHFKNSGPCECVMLDELNSEGISLNNCNHADNEGSCKKPEQHVC</sequence>
<keyword evidence="4" id="KW-0677">Repeat</keyword>
<dbReference type="PRINTS" id="PR00109">
    <property type="entry name" value="TYRKINASE"/>
</dbReference>
<feature type="binding site" evidence="14">
    <location>
        <position position="50"/>
    </location>
    <ligand>
        <name>ATP</name>
        <dbReference type="ChEBI" id="CHEBI:30616"/>
    </ligand>
</feature>
<keyword evidence="3" id="KW-0732">Signal</keyword>
<comment type="subcellular location">
    <subcellularLocation>
        <location evidence="1">Membrane</location>
        <topology evidence="1">Single-pass type I membrane protein</topology>
    </subcellularLocation>
</comment>
<dbReference type="InterPro" id="IPR050122">
    <property type="entry name" value="RTK"/>
</dbReference>
<name>V4BID1_LOTGI</name>
<dbReference type="Gene3D" id="3.30.200.20">
    <property type="entry name" value="Phosphorylase Kinase, domain 1"/>
    <property type="match status" value="1"/>
</dbReference>
<keyword evidence="13" id="KW-0460">Magnesium</keyword>